<protein>
    <recommendedName>
        <fullName evidence="1">IraD/Gp25-like domain-containing protein</fullName>
    </recommendedName>
</protein>
<sequence>MAGASLLTRIIHAADPHSTERHTWRDQDLETAITAHLKNMLNTRQGSSLTCPDYGLMEVSEVLHEFPDAIGLLQRSIKNSLQQYEPRLKNVQVRQLRNDAAQSMVLEFEITAQIQFPDGRRQQLRFGASVDHSGNVKMG</sequence>
<dbReference type="PANTHER" id="PTHR38595:SF2">
    <property type="entry name" value="TYPE VI SECRETION SYSTEM BASEPLATE SUBUNIT TSSE"/>
    <property type="match status" value="1"/>
</dbReference>
<dbReference type="eggNOG" id="COG3518">
    <property type="taxonomic scope" value="Bacteria"/>
</dbReference>
<comment type="caution">
    <text evidence="2">The sequence shown here is derived from an EMBL/GenBank/DDBJ whole genome shotgun (WGS) entry which is preliminary data.</text>
</comment>
<dbReference type="AlphaFoldDB" id="A0A017T4E9"/>
<organism evidence="2 3">
    <name type="scientific">Chondromyces apiculatus DSM 436</name>
    <dbReference type="NCBI Taxonomy" id="1192034"/>
    <lineage>
        <taxon>Bacteria</taxon>
        <taxon>Pseudomonadati</taxon>
        <taxon>Myxococcota</taxon>
        <taxon>Polyangia</taxon>
        <taxon>Polyangiales</taxon>
        <taxon>Polyangiaceae</taxon>
        <taxon>Chondromyces</taxon>
    </lineage>
</organism>
<dbReference type="EMBL" id="ASRX01000046">
    <property type="protein sequence ID" value="EYF03451.1"/>
    <property type="molecule type" value="Genomic_DNA"/>
</dbReference>
<keyword evidence="3" id="KW-1185">Reference proteome</keyword>
<reference evidence="2 3" key="1">
    <citation type="submission" date="2013-05" db="EMBL/GenBank/DDBJ databases">
        <title>Genome assembly of Chondromyces apiculatus DSM 436.</title>
        <authorList>
            <person name="Sharma G."/>
            <person name="Khatri I."/>
            <person name="Kaur C."/>
            <person name="Mayilraj S."/>
            <person name="Subramanian S."/>
        </authorList>
    </citation>
    <scope>NUCLEOTIDE SEQUENCE [LARGE SCALE GENOMIC DNA]</scope>
    <source>
        <strain evidence="2 3">DSM 436</strain>
    </source>
</reference>
<evidence type="ECO:0000313" key="2">
    <source>
        <dbReference type="EMBL" id="EYF03451.1"/>
    </source>
</evidence>
<name>A0A017T4E9_9BACT</name>
<dbReference type="OrthoDB" id="119583at2"/>
<dbReference type="RefSeq" id="WP_044246031.1">
    <property type="nucleotide sequence ID" value="NZ_ASRX01000046.1"/>
</dbReference>
<dbReference type="NCBIfam" id="TIGR03357">
    <property type="entry name" value="VI_zyme"/>
    <property type="match status" value="1"/>
</dbReference>
<dbReference type="InterPro" id="IPR053176">
    <property type="entry name" value="T6SS_TssE1-like"/>
</dbReference>
<gene>
    <name evidence="2" type="ORF">CAP_5558</name>
</gene>
<dbReference type="Proteomes" id="UP000019678">
    <property type="component" value="Unassembled WGS sequence"/>
</dbReference>
<dbReference type="Pfam" id="PF04965">
    <property type="entry name" value="GPW_gp25"/>
    <property type="match status" value="1"/>
</dbReference>
<proteinExistence type="predicted"/>
<dbReference type="PANTHER" id="PTHR38595">
    <property type="entry name" value="CYTOPLASMIC PROTEIN-RELATED"/>
    <property type="match status" value="1"/>
</dbReference>
<dbReference type="InterPro" id="IPR007048">
    <property type="entry name" value="IraD/Gp25-like"/>
</dbReference>
<evidence type="ECO:0000259" key="1">
    <source>
        <dbReference type="Pfam" id="PF04965"/>
    </source>
</evidence>
<evidence type="ECO:0000313" key="3">
    <source>
        <dbReference type="Proteomes" id="UP000019678"/>
    </source>
</evidence>
<accession>A0A017T4E9</accession>
<dbReference type="STRING" id="1192034.CAP_5558"/>
<dbReference type="InterPro" id="IPR017737">
    <property type="entry name" value="TssE1-like"/>
</dbReference>
<feature type="domain" description="IraD/Gp25-like" evidence="1">
    <location>
        <begin position="28"/>
        <end position="115"/>
    </location>
</feature>
<dbReference type="Gene3D" id="3.10.450.40">
    <property type="match status" value="1"/>
</dbReference>
<dbReference type="SUPFAM" id="SSF160719">
    <property type="entry name" value="gpW/gp25-like"/>
    <property type="match status" value="1"/>
</dbReference>